<keyword evidence="2" id="KW-1185">Reference proteome</keyword>
<reference evidence="1 2" key="1">
    <citation type="submission" date="2019-03" db="EMBL/GenBank/DDBJ databases">
        <title>Flavobacterium AR-3-4 sp. nov. isolated from arctic soil.</title>
        <authorList>
            <person name="Chaudhary D.K."/>
        </authorList>
    </citation>
    <scope>NUCLEOTIDE SEQUENCE [LARGE SCALE GENOMIC DNA]</scope>
    <source>
        <strain evidence="1 2">AR-3-4</strain>
    </source>
</reference>
<protein>
    <submittedName>
        <fullName evidence="1">Uncharacterized protein</fullName>
    </submittedName>
</protein>
<evidence type="ECO:0000313" key="2">
    <source>
        <dbReference type="Proteomes" id="UP000295479"/>
    </source>
</evidence>
<accession>A0A4R5CG04</accession>
<dbReference type="RefSeq" id="WP_132003633.1">
    <property type="nucleotide sequence ID" value="NZ_SMFK01000003.1"/>
</dbReference>
<gene>
    <name evidence="1" type="ORF">E0F76_07440</name>
</gene>
<dbReference type="Proteomes" id="UP000295479">
    <property type="component" value="Unassembled WGS sequence"/>
</dbReference>
<dbReference type="EMBL" id="SMFK01000003">
    <property type="protein sequence ID" value="TDD97926.1"/>
    <property type="molecule type" value="Genomic_DNA"/>
</dbReference>
<dbReference type="AlphaFoldDB" id="A0A4R5CG04"/>
<comment type="caution">
    <text evidence="1">The sequence shown here is derived from an EMBL/GenBank/DDBJ whole genome shotgun (WGS) entry which is preliminary data.</text>
</comment>
<proteinExistence type="predicted"/>
<organism evidence="1 2">
    <name type="scientific">Flavobacterium cellulosilyticum</name>
    <dbReference type="NCBI Taxonomy" id="2541731"/>
    <lineage>
        <taxon>Bacteria</taxon>
        <taxon>Pseudomonadati</taxon>
        <taxon>Bacteroidota</taxon>
        <taxon>Flavobacteriia</taxon>
        <taxon>Flavobacteriales</taxon>
        <taxon>Flavobacteriaceae</taxon>
        <taxon>Flavobacterium</taxon>
    </lineage>
</organism>
<evidence type="ECO:0000313" key="1">
    <source>
        <dbReference type="EMBL" id="TDD97926.1"/>
    </source>
</evidence>
<dbReference type="OrthoDB" id="9781481at2"/>
<sequence length="187" mass="21261">MTVNRDKKVDIKQTNTLLLQKKKPLFNGESWLGHTKDCGIIDHELLKGATRDELIKRSGREPSGVDGHISHLKVEHGLTISKNNNIYKLDYFHSESNMTLSEVELKNLRSIDIEKVSKYSIVQLENKGGILKWYSIGIESQNIDGEEVTPLTENKDFAQQILNKKVGDYVNFGTGFKIIKIKKYLSS</sequence>
<name>A0A4R5CG04_9FLAO</name>